<dbReference type="SUPFAM" id="SSF52129">
    <property type="entry name" value="Caspase-like"/>
    <property type="match status" value="1"/>
</dbReference>
<comment type="similarity">
    <text evidence="1">Belongs to the peptidase C14B family.</text>
</comment>
<dbReference type="GO" id="GO:0006508">
    <property type="term" value="P:proteolysis"/>
    <property type="evidence" value="ECO:0007669"/>
    <property type="project" value="InterPro"/>
</dbReference>
<keyword evidence="5" id="KW-1185">Reference proteome</keyword>
<gene>
    <name evidence="4" type="ORF">BWQ96_02511</name>
</gene>
<dbReference type="InterPro" id="IPR029030">
    <property type="entry name" value="Caspase-like_dom_sf"/>
</dbReference>
<evidence type="ECO:0000256" key="1">
    <source>
        <dbReference type="ARBA" id="ARBA00009005"/>
    </source>
</evidence>
<evidence type="ECO:0000313" key="4">
    <source>
        <dbReference type="EMBL" id="PXF47829.1"/>
    </source>
</evidence>
<feature type="region of interest" description="Disordered" evidence="2">
    <location>
        <begin position="1"/>
        <end position="39"/>
    </location>
</feature>
<evidence type="ECO:0000259" key="3">
    <source>
        <dbReference type="Pfam" id="PF00656"/>
    </source>
</evidence>
<comment type="caution">
    <text evidence="4">The sequence shown here is derived from an EMBL/GenBank/DDBJ whole genome shotgun (WGS) entry which is preliminary data.</text>
</comment>
<evidence type="ECO:0000256" key="2">
    <source>
        <dbReference type="SAM" id="MobiDB-lite"/>
    </source>
</evidence>
<reference evidence="4 5" key="1">
    <citation type="journal article" date="2018" name="Mol. Biol. Evol.">
        <title>Analysis of the draft genome of the red seaweed Gracilariopsis chorda provides insights into genome size evolution in Rhodophyta.</title>
        <authorList>
            <person name="Lee J."/>
            <person name="Yang E.C."/>
            <person name="Graf L."/>
            <person name="Yang J.H."/>
            <person name="Qiu H."/>
            <person name="Zel Zion U."/>
            <person name="Chan C.X."/>
            <person name="Stephens T.G."/>
            <person name="Weber A.P.M."/>
            <person name="Boo G.H."/>
            <person name="Boo S.M."/>
            <person name="Kim K.M."/>
            <person name="Shin Y."/>
            <person name="Jung M."/>
            <person name="Lee S.J."/>
            <person name="Yim H.S."/>
            <person name="Lee J.H."/>
            <person name="Bhattacharya D."/>
            <person name="Yoon H.S."/>
        </authorList>
    </citation>
    <scope>NUCLEOTIDE SEQUENCE [LARGE SCALE GENOMIC DNA]</scope>
    <source>
        <strain evidence="4 5">SKKU-2015</strain>
        <tissue evidence="4">Whole body</tissue>
    </source>
</reference>
<dbReference type="PANTHER" id="PTHR48104:SF30">
    <property type="entry name" value="METACASPASE-1"/>
    <property type="match status" value="1"/>
</dbReference>
<accession>A0A2V3J0F5</accession>
<dbReference type="Gene3D" id="3.40.50.12660">
    <property type="match status" value="1"/>
</dbReference>
<dbReference type="InterPro" id="IPR011600">
    <property type="entry name" value="Pept_C14_caspase"/>
</dbReference>
<feature type="domain" description="Peptidase C14 caspase" evidence="3">
    <location>
        <begin position="93"/>
        <end position="399"/>
    </location>
</feature>
<proteinExistence type="inferred from homology"/>
<dbReference type="GO" id="GO:0005737">
    <property type="term" value="C:cytoplasm"/>
    <property type="evidence" value="ECO:0007669"/>
    <property type="project" value="TreeGrafter"/>
</dbReference>
<dbReference type="EMBL" id="NBIV01000020">
    <property type="protein sequence ID" value="PXF47829.1"/>
    <property type="molecule type" value="Genomic_DNA"/>
</dbReference>
<dbReference type="PANTHER" id="PTHR48104">
    <property type="entry name" value="METACASPASE-4"/>
    <property type="match status" value="1"/>
</dbReference>
<name>A0A2V3J0F5_9FLOR</name>
<organism evidence="4 5">
    <name type="scientific">Gracilariopsis chorda</name>
    <dbReference type="NCBI Taxonomy" id="448386"/>
    <lineage>
        <taxon>Eukaryota</taxon>
        <taxon>Rhodophyta</taxon>
        <taxon>Florideophyceae</taxon>
        <taxon>Rhodymeniophycidae</taxon>
        <taxon>Gracilariales</taxon>
        <taxon>Gracilariaceae</taxon>
        <taxon>Gracilariopsis</taxon>
    </lineage>
</organism>
<dbReference type="AlphaFoldDB" id="A0A2V3J0F5"/>
<protein>
    <submittedName>
        <fullName evidence="4">Metacaspase-1</fullName>
    </submittedName>
</protein>
<evidence type="ECO:0000313" key="5">
    <source>
        <dbReference type="Proteomes" id="UP000247409"/>
    </source>
</evidence>
<sequence length="405" mass="45071">MSKKRSPVQEALLRQRRASGSGVDPFPLTGAPSLSSHTSRYNPASAYPLRRPASASPTSLCVPQARFPNASLSPAARNFICPSTTTYNTKLRRRKALLIGICYRNHRYLTPVPGARNDVIAMYDLLTGPFFGFSKSNIHILCDEQLISRGLQARQPTRREIIQEMGWLTEGITNGDSVVFFFAGHGEMVQDTSGDEIETGFDQCIMPVDFMPKRAFDDKGRLPSFRGVDPILDDIIYNQLVRAVPEGAKITAIVDACKSGTICDLPVLYDDNGTPRYRNGASQPPRDLRHDYKSAGGCVLFSGSADHQLSADMLVTVRGTNGERPTHQSFGIMTRSFVDAVHEMCKSRGRKYNGVENWSYGDLLRRVKELVKERCGVFVPSYLERQEPQLSSSHAFDLFQTNFSM</sequence>
<dbReference type="Proteomes" id="UP000247409">
    <property type="component" value="Unassembled WGS sequence"/>
</dbReference>
<dbReference type="Pfam" id="PF00656">
    <property type="entry name" value="Peptidase_C14"/>
    <property type="match status" value="1"/>
</dbReference>
<dbReference type="InterPro" id="IPR050452">
    <property type="entry name" value="Metacaspase"/>
</dbReference>
<dbReference type="GO" id="GO:0004197">
    <property type="term" value="F:cysteine-type endopeptidase activity"/>
    <property type="evidence" value="ECO:0007669"/>
    <property type="project" value="InterPro"/>
</dbReference>
<dbReference type="OrthoDB" id="3223806at2759"/>